<dbReference type="VEuPathDB" id="TriTrypDB:TcBrA4_0009170"/>
<dbReference type="VEuPathDB" id="TriTrypDB:TcG_00713"/>
<dbReference type="InterPro" id="IPR043573">
    <property type="entry name" value="Fig4-like"/>
</dbReference>
<dbReference type="VEuPathDB" id="TriTrypDB:TCSYLVIO_001497"/>
<name>A0A2V2XGF7_TRYCR</name>
<evidence type="ECO:0000259" key="4">
    <source>
        <dbReference type="PROSITE" id="PS50275"/>
    </source>
</evidence>
<dbReference type="PANTHER" id="PTHR45738:SF5">
    <property type="entry name" value="POLYPHOSPHOINOSITIDE PHOSPHATASE"/>
    <property type="match status" value="1"/>
</dbReference>
<dbReference type="VEuPathDB" id="TriTrypDB:TCDM_00808"/>
<dbReference type="GO" id="GO:0012505">
    <property type="term" value="C:endomembrane system"/>
    <property type="evidence" value="ECO:0007669"/>
    <property type="project" value="UniProtKB-SubCell"/>
</dbReference>
<sequence length="1556" mass="174853">MESRDGSKTDSCSENGGGWRACDASLHPVRSLVLDRICIYDQPSHCCVIGTDAAKKEYRVLHFKKSNSEVLNYRDDAAYTPALAQALIERETREANTQVLRAKALLGCIRFTRGYYLLVATRRQCVARLGCHRIFEVTDVELVSLCIADPKSMVLLSGAGSSPFLQPRTLEDYYRSQFLSNSLKQNFYYSHTYDLTNTLQMNMTRARVGYRVRSKFVWNEFLLKPFFSSSASCHASFVSAKEEETLLVPAAVEQWIVYLTHGSIVQCPVVCGLKPLLITLIGRVSKNFAGVRYLRRGANNDGHAANHVEVEQIVVDESSLHTQFTRGRFTSYLQVRGSVPLHWFHSATQLPKPPIKLGVRDIYYTSTRKHFQELLEDYGAPLIIMNLLRQREKRPRESILSWEYRRAVMTLKGFIDADAEVEKKEEVLLYHEFDIRESAQGAWNNVTAFAEGALEQTGFFVCNRGGTRVRRQEGVLRSNCVDCVDRTNLAQFFFGLHALGYQLHALGLLYSPVDLALSPGVQDLLLHMYLLMGDAIAVQYGGSPQVGAGVLNRGTGWDQIMGIKRLYNNMVGDREKQSALNLFLGRSHLYPNAHSGTRDSMTRVSGAEVEEEALVVGMRNSKGSGSGSVFRNETSDRDSGHAAGRMGLRHFFESRKSRVGDLLEMDLECSLQMKSALPPAKTDDVRGWWRDPLQRHQWLISASTASSPSKHSSVGDVDYETKNETEALIARMCIYERAAAMKQEDENATDEASNGAALQEGEVVALVLTTALNTLVRRTVMPPFRLFSMQKLDFMRSLMVQREADSEKIYCESSESFVELLHNHHDFPDEVRASIFYQDIDSVRRMSEECEPPDDMHRMHLAVLSMYGDPLEWNVETVLEALLEVEPKVSAETVNYLRRMKVDGYALLQHPNTADAIGQRELLRRFIRLVKELPRASLESARRCCAELESETMEWTQTGEEESYRNGNTSGGSDMIAFPDSTCRLLQPFFKEAVYPATMGTVVRRLLQNMSDVKSGVPRSDRLRYREKFYHRVPPAVVATQCFSANELHAWLLRNSSRLGLTLHKHVEQHDASEACWKFMLWLAHANLVTHIIIEPSHGVIVYPVKKLTDFASRTQLFTLRPLQEMHVLNRDGAFKGDVELSVGSMAFPPPPPTGCSAVVCAESLVSVALRALSSVQEMTLTNAGDFSENSNFRVLLNALFALSTQLVEVDITVLRPREQWCFWVNVFNALYIHAWLAAFVVRAQEYSTFHNTNGYEIGGYFFSLSDIKNGLLRGNKPASYALLPPFETGDPRVLFTPTELEETADNCGIEMIKKAADPPMHILRGRILLALIDTFLVPDKLEDAQVYNPRTLFDEEEPTALQNSFSRTEMPPVNTTEINDSDDDMSPLHGGGDEEFALQELNPTARDVLRRAGNIPSGAATWLTSWFGNRLASKSAAFTHPCVPLIPATLQGQIYAIEGHVLRSLTHSSPQATMIRDGTVCPRALLPLLFYPEEFGTNADEIPRLIYQLHMNAGGRKMHCSVSLNSPTASISLPGDPMRHREFCEQVGNETQRIP</sequence>
<dbReference type="GO" id="GO:0043813">
    <property type="term" value="F:phosphatidylinositol-3,5-bisphosphate 5-phosphatase activity"/>
    <property type="evidence" value="ECO:0007669"/>
    <property type="project" value="InterPro"/>
</dbReference>
<feature type="domain" description="SAC" evidence="4">
    <location>
        <begin position="186"/>
        <end position="542"/>
    </location>
</feature>
<evidence type="ECO:0000256" key="3">
    <source>
        <dbReference type="ARBA" id="ARBA00023136"/>
    </source>
</evidence>
<dbReference type="Pfam" id="PF02383">
    <property type="entry name" value="Syja_N"/>
    <property type="match status" value="1"/>
</dbReference>
<evidence type="ECO:0000256" key="2">
    <source>
        <dbReference type="ARBA" id="ARBA00022801"/>
    </source>
</evidence>
<dbReference type="VEuPathDB" id="TriTrypDB:TcYC6_0081730"/>
<accession>A0A2V2XGF7</accession>
<comment type="caution">
    <text evidence="5">The sequence shown here is derived from an EMBL/GenBank/DDBJ whole genome shotgun (WGS) entry which is preliminary data.</text>
</comment>
<dbReference type="PANTHER" id="PTHR45738">
    <property type="entry name" value="POLYPHOSPHOINOSITIDE PHOSPHATASE"/>
    <property type="match status" value="1"/>
</dbReference>
<dbReference type="InterPro" id="IPR006869">
    <property type="entry name" value="DUF547"/>
</dbReference>
<evidence type="ECO:0000256" key="1">
    <source>
        <dbReference type="ARBA" id="ARBA00004308"/>
    </source>
</evidence>
<dbReference type="VEuPathDB" id="TriTrypDB:C4B63_28g111"/>
<dbReference type="Pfam" id="PF04784">
    <property type="entry name" value="DUF547"/>
    <property type="match status" value="1"/>
</dbReference>
<dbReference type="VEuPathDB" id="TriTrypDB:BCY84_02268"/>
<reference evidence="5 6" key="1">
    <citation type="journal article" date="2018" name="Microb. Genom.">
        <title>Expanding an expanded genome: long-read sequencing of Trypanosoma cruzi.</title>
        <authorList>
            <person name="Berna L."/>
            <person name="Rodriguez M."/>
            <person name="Chiribao M.L."/>
            <person name="Parodi-Talice A."/>
            <person name="Pita S."/>
            <person name="Rijo G."/>
            <person name="Alvarez-Valin F."/>
            <person name="Robello C."/>
        </authorList>
    </citation>
    <scope>NUCLEOTIDE SEQUENCE [LARGE SCALE GENOMIC DNA]</scope>
    <source>
        <strain evidence="5 6">TCC</strain>
    </source>
</reference>
<dbReference type="EMBL" id="PRFC01000011">
    <property type="protein sequence ID" value="PWV19119.1"/>
    <property type="molecule type" value="Genomic_DNA"/>
</dbReference>
<evidence type="ECO:0000313" key="5">
    <source>
        <dbReference type="EMBL" id="PWV19119.1"/>
    </source>
</evidence>
<dbReference type="Proteomes" id="UP000246078">
    <property type="component" value="Unassembled WGS sequence"/>
</dbReference>
<protein>
    <submittedName>
        <fullName evidence="5">Putative synaptojanin</fullName>
    </submittedName>
</protein>
<comment type="subcellular location">
    <subcellularLocation>
        <location evidence="1">Endomembrane system</location>
    </subcellularLocation>
</comment>
<dbReference type="VEuPathDB" id="TriTrypDB:Tc_MARK_336"/>
<evidence type="ECO:0000313" key="6">
    <source>
        <dbReference type="Proteomes" id="UP000246078"/>
    </source>
</evidence>
<dbReference type="PROSITE" id="PS50275">
    <property type="entry name" value="SAC"/>
    <property type="match status" value="1"/>
</dbReference>
<dbReference type="VEuPathDB" id="TriTrypDB:TcCL_ESM04282"/>
<dbReference type="InterPro" id="IPR002013">
    <property type="entry name" value="SAC_dom"/>
</dbReference>
<dbReference type="VEuPathDB" id="TriTrypDB:ECC02_003476"/>
<organism evidence="5 6">
    <name type="scientific">Trypanosoma cruzi</name>
    <dbReference type="NCBI Taxonomy" id="5693"/>
    <lineage>
        <taxon>Eukaryota</taxon>
        <taxon>Discoba</taxon>
        <taxon>Euglenozoa</taxon>
        <taxon>Kinetoplastea</taxon>
        <taxon>Metakinetoplastina</taxon>
        <taxon>Trypanosomatida</taxon>
        <taxon>Trypanosomatidae</taxon>
        <taxon>Trypanosoma</taxon>
        <taxon>Schizotrypanum</taxon>
    </lineage>
</organism>
<proteinExistence type="predicted"/>
<gene>
    <name evidence="5" type="ORF">C3747_11g411</name>
</gene>
<keyword evidence="3" id="KW-0472">Membrane</keyword>
<keyword evidence="2" id="KW-0378">Hydrolase</keyword>
<dbReference type="GO" id="GO:0046856">
    <property type="term" value="P:phosphatidylinositol dephosphorylation"/>
    <property type="evidence" value="ECO:0007669"/>
    <property type="project" value="InterPro"/>
</dbReference>
<dbReference type="VEuPathDB" id="TriTrypDB:C3747_11g411"/>